<evidence type="ECO:0000313" key="1">
    <source>
        <dbReference type="EMBL" id="SBS14999.1"/>
    </source>
</evidence>
<dbReference type="GO" id="GO:0006508">
    <property type="term" value="P:proteolysis"/>
    <property type="evidence" value="ECO:0007669"/>
    <property type="project" value="UniProtKB-KW"/>
</dbReference>
<reference evidence="1" key="1">
    <citation type="submission" date="2016-05" db="EMBL/GenBank/DDBJ databases">
        <authorList>
            <person name="Lavstsen T."/>
            <person name="Jespersen J.S."/>
        </authorList>
    </citation>
    <scope>NUCLEOTIDE SEQUENCE</scope>
    <source>
        <tissue evidence="1">Brain</tissue>
    </source>
</reference>
<reference evidence="1" key="2">
    <citation type="submission" date="2016-06" db="EMBL/GenBank/DDBJ databases">
        <title>The genome of a short-lived fish provides insights into sex chromosome evolution and the genetic control of aging.</title>
        <authorList>
            <person name="Reichwald K."/>
            <person name="Felder M."/>
            <person name="Petzold A."/>
            <person name="Koch P."/>
            <person name="Groth M."/>
            <person name="Platzer M."/>
        </authorList>
    </citation>
    <scope>NUCLEOTIDE SEQUENCE</scope>
    <source>
        <tissue evidence="1">Brain</tissue>
    </source>
</reference>
<dbReference type="GO" id="GO:0008233">
    <property type="term" value="F:peptidase activity"/>
    <property type="evidence" value="ECO:0007669"/>
    <property type="project" value="UniProtKB-KW"/>
</dbReference>
<keyword evidence="1" id="KW-0378">Hydrolase</keyword>
<name>A0A1A8SBH6_9TELE</name>
<organism evidence="1">
    <name type="scientific">Nothobranchius rachovii</name>
    <name type="common">bluefin notho</name>
    <dbReference type="NCBI Taxonomy" id="451742"/>
    <lineage>
        <taxon>Eukaryota</taxon>
        <taxon>Metazoa</taxon>
        <taxon>Chordata</taxon>
        <taxon>Craniata</taxon>
        <taxon>Vertebrata</taxon>
        <taxon>Euteleostomi</taxon>
        <taxon>Actinopterygii</taxon>
        <taxon>Neopterygii</taxon>
        <taxon>Teleostei</taxon>
        <taxon>Neoteleostei</taxon>
        <taxon>Acanthomorphata</taxon>
        <taxon>Ovalentaria</taxon>
        <taxon>Atherinomorphae</taxon>
        <taxon>Cyprinodontiformes</taxon>
        <taxon>Nothobranchiidae</taxon>
        <taxon>Nothobranchius</taxon>
    </lineage>
</organism>
<dbReference type="AlphaFoldDB" id="A0A1A8SBH6"/>
<sequence>QRDHHHAQSHPESPLKFCPIENVIDQADALTNEVDETNYDNFC</sequence>
<dbReference type="EMBL" id="HAEI01012530">
    <property type="protein sequence ID" value="SBS14999.1"/>
    <property type="molecule type" value="Transcribed_RNA"/>
</dbReference>
<proteinExistence type="predicted"/>
<protein>
    <submittedName>
        <fullName evidence="1">Retroviral aspartyl protease</fullName>
    </submittedName>
</protein>
<keyword evidence="1" id="KW-0645">Protease</keyword>
<feature type="non-terminal residue" evidence="1">
    <location>
        <position position="43"/>
    </location>
</feature>
<gene>
    <name evidence="1" type="primary">Nfu_g_1_026011</name>
</gene>
<feature type="non-terminal residue" evidence="1">
    <location>
        <position position="1"/>
    </location>
</feature>
<accession>A0A1A8SBH6</accession>